<proteinExistence type="predicted"/>
<evidence type="ECO:0000256" key="1">
    <source>
        <dbReference type="SAM" id="MobiDB-lite"/>
    </source>
</evidence>
<dbReference type="SUPFAM" id="SSF50978">
    <property type="entry name" value="WD40 repeat-like"/>
    <property type="match status" value="1"/>
</dbReference>
<dbReference type="STRING" id="1754191.A0A1Y1UTN0"/>
<dbReference type="OrthoDB" id="1602884at2759"/>
<dbReference type="PANTHER" id="PTHR44414:SF1">
    <property type="entry name" value="PROTEIN NEDD1"/>
    <property type="match status" value="1"/>
</dbReference>
<dbReference type="AlphaFoldDB" id="A0A1Y1UTN0"/>
<dbReference type="GO" id="GO:0000922">
    <property type="term" value="C:spindle pole"/>
    <property type="evidence" value="ECO:0007669"/>
    <property type="project" value="TreeGrafter"/>
</dbReference>
<organism evidence="2 3">
    <name type="scientific">Piromyces finnis</name>
    <dbReference type="NCBI Taxonomy" id="1754191"/>
    <lineage>
        <taxon>Eukaryota</taxon>
        <taxon>Fungi</taxon>
        <taxon>Fungi incertae sedis</taxon>
        <taxon>Chytridiomycota</taxon>
        <taxon>Chytridiomycota incertae sedis</taxon>
        <taxon>Neocallimastigomycetes</taxon>
        <taxon>Neocallimastigales</taxon>
        <taxon>Neocallimastigaceae</taxon>
        <taxon>Piromyces</taxon>
    </lineage>
</organism>
<dbReference type="InterPro" id="IPR052818">
    <property type="entry name" value="NEDD1_Spindle_Assembly"/>
</dbReference>
<name>A0A1Y1UTN0_9FUNG</name>
<feature type="region of interest" description="Disordered" evidence="1">
    <location>
        <begin position="733"/>
        <end position="783"/>
    </location>
</feature>
<dbReference type="EMBL" id="MCFH01000090">
    <property type="protein sequence ID" value="ORX41378.1"/>
    <property type="molecule type" value="Genomic_DNA"/>
</dbReference>
<feature type="region of interest" description="Disordered" evidence="1">
    <location>
        <begin position="444"/>
        <end position="473"/>
    </location>
</feature>
<dbReference type="Gene3D" id="2.130.10.10">
    <property type="entry name" value="YVTN repeat-like/Quinoprotein amine dehydrogenase"/>
    <property type="match status" value="2"/>
</dbReference>
<dbReference type="GO" id="GO:0043015">
    <property type="term" value="F:gamma-tubulin binding"/>
    <property type="evidence" value="ECO:0007669"/>
    <property type="project" value="TreeGrafter"/>
</dbReference>
<feature type="compositionally biased region" description="Low complexity" evidence="1">
    <location>
        <begin position="524"/>
        <end position="540"/>
    </location>
</feature>
<reference evidence="2 3" key="2">
    <citation type="submission" date="2016-08" db="EMBL/GenBank/DDBJ databases">
        <title>Pervasive Adenine N6-methylation of Active Genes in Fungi.</title>
        <authorList>
            <consortium name="DOE Joint Genome Institute"/>
            <person name="Mondo S.J."/>
            <person name="Dannebaum R.O."/>
            <person name="Kuo R.C."/>
            <person name="Labutti K."/>
            <person name="Haridas S."/>
            <person name="Kuo A."/>
            <person name="Salamov A."/>
            <person name="Ahrendt S.R."/>
            <person name="Lipzen A."/>
            <person name="Sullivan W."/>
            <person name="Andreopoulos W.B."/>
            <person name="Clum A."/>
            <person name="Lindquist E."/>
            <person name="Daum C."/>
            <person name="Ramamoorthy G.K."/>
            <person name="Gryganskyi A."/>
            <person name="Culley D."/>
            <person name="Magnuson J.K."/>
            <person name="James T.Y."/>
            <person name="O'Malley M.A."/>
            <person name="Stajich J.E."/>
            <person name="Spatafora J.W."/>
            <person name="Visel A."/>
            <person name="Grigoriev I.V."/>
        </authorList>
    </citation>
    <scope>NUCLEOTIDE SEQUENCE [LARGE SCALE GENOMIC DNA]</scope>
    <source>
        <strain evidence="3">finn</strain>
    </source>
</reference>
<dbReference type="InterPro" id="IPR015943">
    <property type="entry name" value="WD40/YVTN_repeat-like_dom_sf"/>
</dbReference>
<dbReference type="GO" id="GO:0007020">
    <property type="term" value="P:microtubule nucleation"/>
    <property type="evidence" value="ECO:0007669"/>
    <property type="project" value="TreeGrafter"/>
</dbReference>
<dbReference type="GO" id="GO:0000278">
    <property type="term" value="P:mitotic cell cycle"/>
    <property type="evidence" value="ECO:0007669"/>
    <property type="project" value="TreeGrafter"/>
</dbReference>
<protein>
    <submittedName>
        <fullName evidence="2">Uncharacterized protein</fullName>
    </submittedName>
</protein>
<sequence>MAPLLASADSSVIKLWNCGYNKDNAKGNLLFQLRNTFSPFDSSHNISCIEWSQDSTKLVIGTIEGEIILIDFENSTTNKILIGKEKIYSVRFFQKSKYLLISGNKKIIRWDIKNKKFLNSLAGNKTSAIVLISTNPEETQIAAGSSDGSVLLYNFESGTKKLLKNNNKQATNCIEFSKQKTHSLATAGDDGNIYIYSIRQSNRPSTILENVHYAPIQSIQFDPKDKNIIFSVGLDKRIVISSIQDKKPLMVFETPYALNHVTTNPEGNVLACSTETGEILFYDIRFKRLVGTIPAHENQPIKGLLFQYTKVSPAILKQMSKIPVNSVDSKDTSNIDSLLNAKIENNNNNNDNNTNNNTSVMSIFSPLKNEDEIKENNNPSTTLKNNIEKTTKLISNEIKYSIPTANHSMNKRSSISSLSLNKKSNESFDFNQNSMDLQEQINRMSPTISPSPAGSGSGSNYFTNHSRRGSASSINSFLSNTESINKQYQRQKRIEQLRQQLKSNSNTSMNDSLTAHLTKDKTSNDSISLSSSFNSNKSASLVNMKPESDKDKMSPTSSNTFSNAKLFSLEKHNSFSNIKSHTSNLTGLVSSLKRSQSLVDKSKTKQQQKLSMSPNLSNASFLTHDSTINNNSNIATKGSIKNIRRPSTASFRSTSDIDIDMDVGSPSLSSVASPYTSHSRLGPKNLYTSSSSQAISLSEDLAITNKINSLSASLSSSSLKQSQLQSFFKSKIGDDSEPILGQPTPHSNASEFIKPPPQQPKITSMPPRSSPSPSPSPSPFMTSPFSSTFNMPMAMDGLNFDNPMYHPLVHSYTEDQLSQNSSDGGYNSTIKMDNDKLPTTTTNYNNIFATGLGYGSTSNNNKGVLPYIEGDSIISDTSTITSTMVKKRSSHHVQPFHPSPPVITSSLQLPLPKMNSINDFLQQQEFRNQALLTQNEETINDNPYTSVPTTNFSGTNVNNTFSQGNVKGLEGDYISVEDVQALATHSIPHKMLLQALEKSVESIRDDFQEDITNIHLEIIRQFHIQKIEFETMFHQYSVIDNIQKEINYLREENKRLKNFQPHTN</sequence>
<evidence type="ECO:0000313" key="3">
    <source>
        <dbReference type="Proteomes" id="UP000193719"/>
    </source>
</evidence>
<dbReference type="GO" id="GO:0036064">
    <property type="term" value="C:ciliary basal body"/>
    <property type="evidence" value="ECO:0007669"/>
    <property type="project" value="TreeGrafter"/>
</dbReference>
<comment type="caution">
    <text evidence="2">The sequence shown here is derived from an EMBL/GenBank/DDBJ whole genome shotgun (WGS) entry which is preliminary data.</text>
</comment>
<dbReference type="GO" id="GO:0005814">
    <property type="term" value="C:centriole"/>
    <property type="evidence" value="ECO:0007669"/>
    <property type="project" value="TreeGrafter"/>
</dbReference>
<reference evidence="2 3" key="1">
    <citation type="submission" date="2016-08" db="EMBL/GenBank/DDBJ databases">
        <title>Genomes of anaerobic fungi encode conserved fungal cellulosomes for biomass hydrolysis.</title>
        <authorList>
            <consortium name="DOE Joint Genome Institute"/>
            <person name="Haitjema C.H."/>
            <person name="Gilmore S.P."/>
            <person name="Henske J.K."/>
            <person name="Solomon K.V."/>
            <person name="De Groot R."/>
            <person name="Kuo A."/>
            <person name="Mondo S.J."/>
            <person name="Salamov A.A."/>
            <person name="Labutti K."/>
            <person name="Zhao Z."/>
            <person name="Chiniquy J."/>
            <person name="Barry K."/>
            <person name="Brewer H.M."/>
            <person name="Purvine S.O."/>
            <person name="Wright A.T."/>
            <person name="Boxma B."/>
            <person name="Van Alen T."/>
            <person name="Hackstein J.H."/>
            <person name="Baker S.E."/>
            <person name="Grigoriev I.V."/>
            <person name="O'Malley M.A."/>
        </authorList>
    </citation>
    <scope>NUCLEOTIDE SEQUENCE [LARGE SCALE GENOMIC DNA]</scope>
    <source>
        <strain evidence="3">finn</strain>
    </source>
</reference>
<feature type="compositionally biased region" description="Polar residues" evidence="1">
    <location>
        <begin position="460"/>
        <end position="473"/>
    </location>
</feature>
<dbReference type="PANTHER" id="PTHR44414">
    <property type="entry name" value="PROTEIN NEDD1"/>
    <property type="match status" value="1"/>
</dbReference>
<accession>A0A1Y1UTN0</accession>
<evidence type="ECO:0000313" key="2">
    <source>
        <dbReference type="EMBL" id="ORX41378.1"/>
    </source>
</evidence>
<gene>
    <name evidence="2" type="ORF">BCR36DRAFT_588070</name>
</gene>
<dbReference type="Proteomes" id="UP000193719">
    <property type="component" value="Unassembled WGS sequence"/>
</dbReference>
<dbReference type="InterPro" id="IPR001680">
    <property type="entry name" value="WD40_rpt"/>
</dbReference>
<feature type="region of interest" description="Disordered" evidence="1">
    <location>
        <begin position="519"/>
        <end position="558"/>
    </location>
</feature>
<feature type="compositionally biased region" description="Low complexity" evidence="1">
    <location>
        <begin position="445"/>
        <end position="454"/>
    </location>
</feature>
<dbReference type="InterPro" id="IPR036322">
    <property type="entry name" value="WD40_repeat_dom_sf"/>
</dbReference>
<keyword evidence="3" id="KW-1185">Reference proteome</keyword>
<dbReference type="GO" id="GO:0005737">
    <property type="term" value="C:cytoplasm"/>
    <property type="evidence" value="ECO:0007669"/>
    <property type="project" value="TreeGrafter"/>
</dbReference>
<dbReference type="SMART" id="SM00320">
    <property type="entry name" value="WD40"/>
    <property type="match status" value="6"/>
</dbReference>
<feature type="compositionally biased region" description="Pro residues" evidence="1">
    <location>
        <begin position="768"/>
        <end position="778"/>
    </location>
</feature>